<keyword evidence="3" id="KW-0449">Lipoprotein</keyword>
<name>A0AAX1N1D8_9BACT</name>
<dbReference type="SUPFAM" id="SSF159501">
    <property type="entry name" value="EreA/ChaN-like"/>
    <property type="match status" value="1"/>
</dbReference>
<gene>
    <name evidence="3" type="ORF">KMW28_17260</name>
</gene>
<proteinExistence type="predicted"/>
<dbReference type="Proteomes" id="UP000678679">
    <property type="component" value="Chromosome 1"/>
</dbReference>
<keyword evidence="1" id="KW-0732">Signal</keyword>
<accession>A0AAX1N1D8</accession>
<organism evidence="3 4">
    <name type="scientific">Flammeovirga yaeyamensis</name>
    <dbReference type="NCBI Taxonomy" id="367791"/>
    <lineage>
        <taxon>Bacteria</taxon>
        <taxon>Pseudomonadati</taxon>
        <taxon>Bacteroidota</taxon>
        <taxon>Cytophagia</taxon>
        <taxon>Cytophagales</taxon>
        <taxon>Flammeovirgaceae</taxon>
        <taxon>Flammeovirga</taxon>
    </lineage>
</organism>
<dbReference type="Gene3D" id="3.40.50.11550">
    <property type="match status" value="1"/>
</dbReference>
<dbReference type="EMBL" id="CP076132">
    <property type="protein sequence ID" value="QWG01393.1"/>
    <property type="molecule type" value="Genomic_DNA"/>
</dbReference>
<reference evidence="3 4" key="1">
    <citation type="submission" date="2021-05" db="EMBL/GenBank/DDBJ databases">
        <title>Comparative genomic studies on the polysaccharide-degrading batcterial strains of the Flammeovirga genus.</title>
        <authorList>
            <person name="Zewei F."/>
            <person name="Zheng Z."/>
            <person name="Yu L."/>
            <person name="Ruyue G."/>
            <person name="Yanhong M."/>
            <person name="Yuanyuan C."/>
            <person name="Jingyan G."/>
            <person name="Wenjun H."/>
        </authorList>
    </citation>
    <scope>NUCLEOTIDE SEQUENCE [LARGE SCALE GENOMIC DNA]</scope>
    <source>
        <strain evidence="3 4">NBRC:100898</strain>
    </source>
</reference>
<dbReference type="KEGG" id="fya:KMW28_17260"/>
<evidence type="ECO:0000313" key="3">
    <source>
        <dbReference type="EMBL" id="QWG01393.1"/>
    </source>
</evidence>
<dbReference type="CDD" id="cd14727">
    <property type="entry name" value="ChanN-like"/>
    <property type="match status" value="1"/>
</dbReference>
<feature type="chain" id="PRO_5043779815" evidence="1">
    <location>
        <begin position="20"/>
        <end position="291"/>
    </location>
</feature>
<dbReference type="InterPro" id="IPR007314">
    <property type="entry name" value="Cofac_haem-bd_dom"/>
</dbReference>
<evidence type="ECO:0000259" key="2">
    <source>
        <dbReference type="Pfam" id="PF04187"/>
    </source>
</evidence>
<feature type="domain" description="Haem-binding uptake Tiki superfamily ChaN" evidence="2">
    <location>
        <begin position="40"/>
        <end position="246"/>
    </location>
</feature>
<dbReference type="AlphaFoldDB" id="A0AAX1N1D8"/>
<protein>
    <submittedName>
        <fullName evidence="3">ChaN family lipoprotein</fullName>
    </submittedName>
</protein>
<dbReference type="Pfam" id="PF04187">
    <property type="entry name" value="Cofac_haem_bdg"/>
    <property type="match status" value="1"/>
</dbReference>
<evidence type="ECO:0000256" key="1">
    <source>
        <dbReference type="SAM" id="SignalP"/>
    </source>
</evidence>
<keyword evidence="4" id="KW-1185">Reference proteome</keyword>
<evidence type="ECO:0000313" key="4">
    <source>
        <dbReference type="Proteomes" id="UP000678679"/>
    </source>
</evidence>
<sequence length="291" mass="33060">MKQLLLSVILIISSFTVNAQLKAYQIFDKEGKEVTFEEMSAQLESYNVVFFGELHNNPIAHWLQFELSKSLAKAKDNQVIFGAEMFEKDNQLVLDEYLKGLVKEAVLIKDGKAWDNYKTDYAPLVDYAKEINAPFFATNVPRRYASLVAKQGLDTLKTLDKKAQKLMAPLPIEVPFDLPSYKEMEQMMAGHGMKGKAKNFVCAQAIKDATMGYSIAKAVKKNKNKMMIHFNGNFHSKDHEGTVWYVNQYYKKANCAVISFVQQADLSKLDDANKGKNEFTIVCNENMTKTF</sequence>
<feature type="signal peptide" evidence="1">
    <location>
        <begin position="1"/>
        <end position="19"/>
    </location>
</feature>
<dbReference type="RefSeq" id="WP_169662881.1">
    <property type="nucleotide sequence ID" value="NZ_CP076132.1"/>
</dbReference>